<dbReference type="InterPro" id="IPR021799">
    <property type="entry name" value="PIN-like_prokaryotic"/>
</dbReference>
<dbReference type="EMBL" id="QJPH01000190">
    <property type="protein sequence ID" value="PZN83229.1"/>
    <property type="molecule type" value="Genomic_DNA"/>
</dbReference>
<gene>
    <name evidence="1" type="ORF">DM484_04875</name>
</gene>
<organism evidence="1 2">
    <name type="scientific">Candidatus Methylumidiphilus alinenensis</name>
    <dbReference type="NCBI Taxonomy" id="2202197"/>
    <lineage>
        <taxon>Bacteria</taxon>
        <taxon>Pseudomonadati</taxon>
        <taxon>Pseudomonadota</taxon>
        <taxon>Gammaproteobacteria</taxon>
        <taxon>Methylococcales</taxon>
        <taxon>Candidatus Methylumidiphilus</taxon>
    </lineage>
</organism>
<evidence type="ECO:0000313" key="1">
    <source>
        <dbReference type="EMBL" id="PZN83229.1"/>
    </source>
</evidence>
<protein>
    <submittedName>
        <fullName evidence="1">DUF3368 domain-containing protein</fullName>
    </submittedName>
</protein>
<name>A0A2W4RP06_9GAMM</name>
<dbReference type="PANTHER" id="PTHR39550">
    <property type="entry name" value="SLL0658 PROTEIN"/>
    <property type="match status" value="1"/>
</dbReference>
<sequence>MPAIVSNSTPLIHLARIGQLDLLRDFFGKVMIPPAVYDECVVQGRAYRDAQLIAQAEWLEIKPVSDSHLVILLNAELDRGESEAIALALQQQTDLLLLDDAEGRGKARLYGLKYTGTVGLLLKAKLDGKLPSLRGALDALQDTGFWLDSRLYRKLLQEAGE</sequence>
<dbReference type="Pfam" id="PF11848">
    <property type="entry name" value="DUF3368"/>
    <property type="match status" value="1"/>
</dbReference>
<evidence type="ECO:0000313" key="2">
    <source>
        <dbReference type="Proteomes" id="UP000249396"/>
    </source>
</evidence>
<comment type="caution">
    <text evidence="1">The sequence shown here is derived from an EMBL/GenBank/DDBJ whole genome shotgun (WGS) entry which is preliminary data.</text>
</comment>
<dbReference type="Proteomes" id="UP000249396">
    <property type="component" value="Unassembled WGS sequence"/>
</dbReference>
<dbReference type="PANTHER" id="PTHR39550:SF1">
    <property type="entry name" value="SLL0658 PROTEIN"/>
    <property type="match status" value="1"/>
</dbReference>
<dbReference type="AlphaFoldDB" id="A0A2W4RP06"/>
<reference evidence="1 2" key="1">
    <citation type="journal article" date="2018" name="Aquat. Microb. Ecol.">
        <title>Gammaproteobacterial methanotrophs dominate.</title>
        <authorList>
            <person name="Rissanen A.J."/>
            <person name="Saarenheimo J."/>
            <person name="Tiirola M."/>
            <person name="Peura S."/>
            <person name="Aalto S.L."/>
            <person name="Karvinen A."/>
            <person name="Nykanen H."/>
        </authorList>
    </citation>
    <scope>NUCLEOTIDE SEQUENCE [LARGE SCALE GENOMIC DNA]</scope>
    <source>
        <strain evidence="1">AMbin10</strain>
    </source>
</reference>
<accession>A0A2W4RP06</accession>
<proteinExistence type="predicted"/>